<dbReference type="GO" id="GO:0050043">
    <property type="term" value="F:lactate racemase activity"/>
    <property type="evidence" value="ECO:0007669"/>
    <property type="project" value="InterPro"/>
</dbReference>
<sequence>MTTTAPRPATAPRPTTTPAADETPQEAARRAARLGGTEGVLAPEAVKAFIAEQLGGADLDGKSVCIVVPDGTRTCPLPLLVGAVHRALHGRVTRMTTLIALGTHQPMSEAALAAHLGYEERGLEATYPGMSVVNHEWWEPSTFADLGTIPAARLAELSEGRLSMDVPVLLNRAVVEHDVALVVGPVLPHEVVGISGGNKYFFPGVAGQQIIDVSHWIGALITSAEIIGTTDITPVRALINEGASLVPAEKLALCVVGESGSLDLHSISFGDTISSWANAAEVCAATHVTYLDEPVHRVISVIPEMYEDIWTGAKGFYKLEPAVADGGEVIIYAPHITEISTSHPEINEIGYHCRDYFVKQWDRFEHIHWGTLAHSTHLRGAGTYDAETGEERLRVRVTLASQIPEEVCRAANLGYVDPGSIDVAAEAEGGAFVVPNAGEVLFRLR</sequence>
<dbReference type="AlphaFoldDB" id="A0A543HX10"/>
<dbReference type="InterPro" id="IPR018657">
    <property type="entry name" value="LarA-like_N"/>
</dbReference>
<dbReference type="RefSeq" id="WP_141844829.1">
    <property type="nucleotide sequence ID" value="NZ_VFPM01000002.1"/>
</dbReference>
<keyword evidence="4" id="KW-1185">Reference proteome</keyword>
<comment type="caution">
    <text evidence="3">The sequence shown here is derived from an EMBL/GenBank/DDBJ whole genome shotgun (WGS) entry which is preliminary data.</text>
</comment>
<proteinExistence type="predicted"/>
<dbReference type="InterPro" id="IPR048068">
    <property type="entry name" value="LarA-like"/>
</dbReference>
<feature type="region of interest" description="Disordered" evidence="1">
    <location>
        <begin position="1"/>
        <end position="25"/>
    </location>
</feature>
<dbReference type="PANTHER" id="PTHR33171:SF17">
    <property type="entry name" value="LARA-LIKE N-TERMINAL DOMAIN-CONTAINING PROTEIN"/>
    <property type="match status" value="1"/>
</dbReference>
<dbReference type="InterPro" id="IPR043166">
    <property type="entry name" value="LarA-like_C"/>
</dbReference>
<protein>
    <submittedName>
        <fullName evidence="3">Nickel-dependent lactate racemase</fullName>
    </submittedName>
</protein>
<dbReference type="Gene3D" id="3.40.50.11440">
    <property type="match status" value="1"/>
</dbReference>
<dbReference type="Pfam" id="PF09861">
    <property type="entry name" value="Lar_N"/>
    <property type="match status" value="1"/>
</dbReference>
<evidence type="ECO:0000256" key="1">
    <source>
        <dbReference type="SAM" id="MobiDB-lite"/>
    </source>
</evidence>
<dbReference type="Proteomes" id="UP000316747">
    <property type="component" value="Unassembled WGS sequence"/>
</dbReference>
<feature type="compositionally biased region" description="Low complexity" evidence="1">
    <location>
        <begin position="1"/>
        <end position="20"/>
    </location>
</feature>
<gene>
    <name evidence="3" type="ORF">FBY41_2837</name>
</gene>
<evidence type="ECO:0000313" key="3">
    <source>
        <dbReference type="EMBL" id="TQM62799.1"/>
    </source>
</evidence>
<dbReference type="PANTHER" id="PTHR33171">
    <property type="entry name" value="LAR_N DOMAIN-CONTAINING PROTEIN"/>
    <property type="match status" value="1"/>
</dbReference>
<feature type="domain" description="LarA-like N-terminal" evidence="2">
    <location>
        <begin position="61"/>
        <end position="217"/>
    </location>
</feature>
<reference evidence="3 4" key="1">
    <citation type="submission" date="2019-06" db="EMBL/GenBank/DDBJ databases">
        <title>Genome sequencing of plant associated microbes to promote plant fitness in Sorghum bicolor and Oryza sativa.</title>
        <authorList>
            <person name="Coleman-Derr D."/>
        </authorList>
    </citation>
    <scope>NUCLEOTIDE SEQUENCE [LARGE SCALE GENOMIC DNA]</scope>
    <source>
        <strain evidence="3 4">KV-663</strain>
    </source>
</reference>
<accession>A0A543HX10</accession>
<dbReference type="OrthoDB" id="9770545at2"/>
<evidence type="ECO:0000259" key="2">
    <source>
        <dbReference type="Pfam" id="PF09861"/>
    </source>
</evidence>
<evidence type="ECO:0000313" key="4">
    <source>
        <dbReference type="Proteomes" id="UP000316747"/>
    </source>
</evidence>
<organism evidence="3 4">
    <name type="scientific">Humibacillus xanthopallidus</name>
    <dbReference type="NCBI Taxonomy" id="412689"/>
    <lineage>
        <taxon>Bacteria</taxon>
        <taxon>Bacillati</taxon>
        <taxon>Actinomycetota</taxon>
        <taxon>Actinomycetes</taxon>
        <taxon>Micrococcales</taxon>
        <taxon>Intrasporangiaceae</taxon>
        <taxon>Humibacillus</taxon>
    </lineage>
</organism>
<dbReference type="Gene3D" id="3.90.226.30">
    <property type="match status" value="1"/>
</dbReference>
<name>A0A543HX10_9MICO</name>
<dbReference type="EMBL" id="VFPM01000002">
    <property type="protein sequence ID" value="TQM62799.1"/>
    <property type="molecule type" value="Genomic_DNA"/>
</dbReference>